<name>A0A0G4HBF1_9ALVE</name>
<feature type="region of interest" description="Disordered" evidence="4">
    <location>
        <begin position="1"/>
        <end position="96"/>
    </location>
</feature>
<comment type="subcellular location">
    <subcellularLocation>
        <location evidence="1">Nucleus</location>
    </subcellularLocation>
</comment>
<feature type="compositionally biased region" description="Basic residues" evidence="4">
    <location>
        <begin position="1"/>
        <end position="11"/>
    </location>
</feature>
<dbReference type="AlphaFoldDB" id="A0A0G4HBF1"/>
<dbReference type="EMBL" id="CDMZ01002203">
    <property type="protein sequence ID" value="CEM41296.1"/>
    <property type="molecule type" value="Genomic_DNA"/>
</dbReference>
<dbReference type="GO" id="GO:0005681">
    <property type="term" value="C:spliceosomal complex"/>
    <property type="evidence" value="ECO:0007669"/>
    <property type="project" value="TreeGrafter"/>
</dbReference>
<feature type="compositionally biased region" description="Basic and acidic residues" evidence="4">
    <location>
        <begin position="232"/>
        <end position="264"/>
    </location>
</feature>
<feature type="region of interest" description="Disordered" evidence="4">
    <location>
        <begin position="137"/>
        <end position="179"/>
    </location>
</feature>
<accession>A0A0G4HBF1</accession>
<reference evidence="5" key="1">
    <citation type="submission" date="2014-11" db="EMBL/GenBank/DDBJ databases">
        <authorList>
            <person name="Otto D Thomas"/>
            <person name="Naeem Raeece"/>
        </authorList>
    </citation>
    <scope>NUCLEOTIDE SEQUENCE</scope>
</reference>
<organism evidence="5">
    <name type="scientific">Chromera velia CCMP2878</name>
    <dbReference type="NCBI Taxonomy" id="1169474"/>
    <lineage>
        <taxon>Eukaryota</taxon>
        <taxon>Sar</taxon>
        <taxon>Alveolata</taxon>
        <taxon>Colpodellida</taxon>
        <taxon>Chromeraceae</taxon>
        <taxon>Chromera</taxon>
    </lineage>
</organism>
<feature type="compositionally biased region" description="Basic residues" evidence="4">
    <location>
        <begin position="65"/>
        <end position="74"/>
    </location>
</feature>
<evidence type="ECO:0000256" key="1">
    <source>
        <dbReference type="ARBA" id="ARBA00004123"/>
    </source>
</evidence>
<gene>
    <name evidence="5" type="ORF">Cvel_25928</name>
</gene>
<dbReference type="Pfam" id="PF07052">
    <property type="entry name" value="Hep_59"/>
    <property type="match status" value="1"/>
</dbReference>
<comment type="similarity">
    <text evidence="2">Belongs to the TLS1 family.</text>
</comment>
<dbReference type="PANTHER" id="PTHR13486:SF2">
    <property type="entry name" value="SPLICING FACTOR C9ORF78"/>
    <property type="match status" value="1"/>
</dbReference>
<proteinExistence type="inferred from homology"/>
<keyword evidence="3" id="KW-0539">Nucleus</keyword>
<feature type="compositionally biased region" description="Basic and acidic residues" evidence="4">
    <location>
        <begin position="159"/>
        <end position="179"/>
    </location>
</feature>
<sequence length="309" mass="34576">MFKKREVKKIPARSSQEGGEEGAKKLRILRMEEEEEEETEQQPGGESDGAGGENSSSSSLEKVRLLQKLRKKKAGLNASVDKGNAEGEWGEGADGMVDDDLDQYGLLEKQFVANGMSKEDKEDAFLEEFLKERLAELPGGASSAPSSSSASASWQTVQRRQEVEEHAEKQREARRRKEEALFDIPEHLRVEDETEKNAEKMAWVTGLVEVPISVEAKLKNIEATERAKRDLLQKEGKVMKKDKDTSGREREKEGGEEADSREVVQKAFGSRFQTLPQRRGALSSGIQGRSSDESALAAFRKRTFEKMNR</sequence>
<evidence type="ECO:0000256" key="2">
    <source>
        <dbReference type="ARBA" id="ARBA00007643"/>
    </source>
</evidence>
<dbReference type="VEuPathDB" id="CryptoDB:Cvel_25928"/>
<evidence type="ECO:0000313" key="5">
    <source>
        <dbReference type="EMBL" id="CEM41296.1"/>
    </source>
</evidence>
<feature type="region of interest" description="Disordered" evidence="4">
    <location>
        <begin position="232"/>
        <end position="294"/>
    </location>
</feature>
<evidence type="ECO:0000256" key="3">
    <source>
        <dbReference type="ARBA" id="ARBA00023242"/>
    </source>
</evidence>
<protein>
    <submittedName>
        <fullName evidence="5">Uncharacterized protein</fullName>
    </submittedName>
</protein>
<dbReference type="GO" id="GO:0000398">
    <property type="term" value="P:mRNA splicing, via spliceosome"/>
    <property type="evidence" value="ECO:0007669"/>
    <property type="project" value="TreeGrafter"/>
</dbReference>
<dbReference type="PANTHER" id="PTHR13486">
    <property type="entry name" value="TELOMERE LENGTH AND SILENCING PROTEIN 1 TLS1 FAMILY MEMBER"/>
    <property type="match status" value="1"/>
</dbReference>
<dbReference type="InterPro" id="IPR010756">
    <property type="entry name" value="Tls1-like"/>
</dbReference>
<feature type="compositionally biased region" description="Low complexity" evidence="4">
    <location>
        <begin position="138"/>
        <end position="153"/>
    </location>
</feature>
<evidence type="ECO:0000256" key="4">
    <source>
        <dbReference type="SAM" id="MobiDB-lite"/>
    </source>
</evidence>